<gene>
    <name evidence="2" type="ORF">CIB84_013717</name>
</gene>
<accession>A0A2P4SEJ2</accession>
<evidence type="ECO:0000313" key="3">
    <source>
        <dbReference type="Proteomes" id="UP000237246"/>
    </source>
</evidence>
<dbReference type="AlphaFoldDB" id="A0A2P4SEJ2"/>
<name>A0A2P4SEJ2_BAMTH</name>
<evidence type="ECO:0000256" key="1">
    <source>
        <dbReference type="SAM" id="MobiDB-lite"/>
    </source>
</evidence>
<dbReference type="OrthoDB" id="8828665at2759"/>
<keyword evidence="3" id="KW-1185">Reference proteome</keyword>
<dbReference type="PANTHER" id="PTHR46944:SF1">
    <property type="entry name" value="RHO GUANINE NUCLEOTIDE EXCHANGE FACTOR 33"/>
    <property type="match status" value="1"/>
</dbReference>
<feature type="non-terminal residue" evidence="2">
    <location>
        <position position="161"/>
    </location>
</feature>
<dbReference type="EMBL" id="PPHD01057240">
    <property type="protein sequence ID" value="POI22535.1"/>
    <property type="molecule type" value="Genomic_DNA"/>
</dbReference>
<evidence type="ECO:0000313" key="2">
    <source>
        <dbReference type="EMBL" id="POI22535.1"/>
    </source>
</evidence>
<feature type="region of interest" description="Disordered" evidence="1">
    <location>
        <begin position="51"/>
        <end position="75"/>
    </location>
</feature>
<dbReference type="PANTHER" id="PTHR46944">
    <property type="entry name" value="RHO GUANINE NUCLEOTIDE EXCHANGE FACTOR 33"/>
    <property type="match status" value="1"/>
</dbReference>
<reference evidence="2 3" key="1">
    <citation type="submission" date="2018-01" db="EMBL/GenBank/DDBJ databases">
        <title>Comparison of the Chinese Bamboo Partridge and Red Junglefowl genome sequences highlights the importance of demography in genome evolution.</title>
        <authorList>
            <person name="Tiley G.P."/>
            <person name="Kimball R.T."/>
            <person name="Braun E.L."/>
            <person name="Burleigh J.G."/>
        </authorList>
    </citation>
    <scope>NUCLEOTIDE SEQUENCE [LARGE SCALE GENOMIC DNA]</scope>
    <source>
        <strain evidence="2">RTK389</strain>
        <tissue evidence="2">Blood</tissue>
    </source>
</reference>
<proteinExistence type="predicted"/>
<sequence>SDTRIMPIGEGSVKVIGGPGAAIETEDSLKPSLTADGQTKVHLQSTVWKQPKDTKDWGDEYISKEQPERGKDVGQSRYSSADNIICEPSLAVVLLGWEQSLCITASASPQLQFYGLIFFPNSLRYLVQQHVDLLHALQERVLSWPRQGILGDIFLKLTNDE</sequence>
<comment type="caution">
    <text evidence="2">The sequence shown here is derived from an EMBL/GenBank/DDBJ whole genome shotgun (WGS) entry which is preliminary data.</text>
</comment>
<dbReference type="Proteomes" id="UP000237246">
    <property type="component" value="Unassembled WGS sequence"/>
</dbReference>
<protein>
    <submittedName>
        <fullName evidence="2">Uncharacterized protein</fullName>
    </submittedName>
</protein>
<dbReference type="InterPro" id="IPR042849">
    <property type="entry name" value="ARHGEF33"/>
</dbReference>
<feature type="compositionally biased region" description="Basic and acidic residues" evidence="1">
    <location>
        <begin position="51"/>
        <end position="74"/>
    </location>
</feature>
<organism evidence="2 3">
    <name type="scientific">Bambusicola thoracicus</name>
    <name type="common">Chinese bamboo-partridge</name>
    <name type="synonym">Perdix thoracica</name>
    <dbReference type="NCBI Taxonomy" id="9083"/>
    <lineage>
        <taxon>Eukaryota</taxon>
        <taxon>Metazoa</taxon>
        <taxon>Chordata</taxon>
        <taxon>Craniata</taxon>
        <taxon>Vertebrata</taxon>
        <taxon>Euteleostomi</taxon>
        <taxon>Archelosauria</taxon>
        <taxon>Archosauria</taxon>
        <taxon>Dinosauria</taxon>
        <taxon>Saurischia</taxon>
        <taxon>Theropoda</taxon>
        <taxon>Coelurosauria</taxon>
        <taxon>Aves</taxon>
        <taxon>Neognathae</taxon>
        <taxon>Galloanserae</taxon>
        <taxon>Galliformes</taxon>
        <taxon>Phasianidae</taxon>
        <taxon>Perdicinae</taxon>
        <taxon>Bambusicola</taxon>
    </lineage>
</organism>
<feature type="non-terminal residue" evidence="2">
    <location>
        <position position="1"/>
    </location>
</feature>